<keyword evidence="1" id="KW-0472">Membrane</keyword>
<protein>
    <submittedName>
        <fullName evidence="3">Cell surface protein</fullName>
    </submittedName>
</protein>
<proteinExistence type="predicted"/>
<dbReference type="STRING" id="1434108.MSBRM_1068"/>
<name>A0A0E3LN32_METBA</name>
<dbReference type="EMBL" id="CP009528">
    <property type="protein sequence ID" value="AKB54066.1"/>
    <property type="molecule type" value="Genomic_DNA"/>
</dbReference>
<dbReference type="PATRIC" id="fig|1434108.4.peg.1305"/>
<evidence type="ECO:0000313" key="4">
    <source>
        <dbReference type="Proteomes" id="UP000033033"/>
    </source>
</evidence>
<feature type="transmembrane region" description="Helical" evidence="1">
    <location>
        <begin position="287"/>
        <end position="306"/>
    </location>
</feature>
<dbReference type="Proteomes" id="UP000033033">
    <property type="component" value="Chromosome"/>
</dbReference>
<evidence type="ECO:0000259" key="2">
    <source>
        <dbReference type="Pfam" id="PF11824"/>
    </source>
</evidence>
<organism evidence="3 4">
    <name type="scientific">Methanosarcina barkeri MS</name>
    <dbReference type="NCBI Taxonomy" id="1434108"/>
    <lineage>
        <taxon>Archaea</taxon>
        <taxon>Methanobacteriati</taxon>
        <taxon>Methanobacteriota</taxon>
        <taxon>Stenosarchaea group</taxon>
        <taxon>Methanomicrobia</taxon>
        <taxon>Methanosarcinales</taxon>
        <taxon>Methanosarcinaceae</taxon>
        <taxon>Methanosarcina</taxon>
    </lineage>
</organism>
<dbReference type="KEGG" id="mby:MSBRM_1068"/>
<evidence type="ECO:0000256" key="1">
    <source>
        <dbReference type="SAM" id="Phobius"/>
    </source>
</evidence>
<keyword evidence="1" id="KW-0812">Transmembrane</keyword>
<keyword evidence="1" id="KW-1133">Transmembrane helix</keyword>
<feature type="transmembrane region" description="Helical" evidence="1">
    <location>
        <begin position="7"/>
        <end position="24"/>
    </location>
</feature>
<accession>A0A0E3LN32</accession>
<keyword evidence="4" id="KW-1185">Reference proteome</keyword>
<evidence type="ECO:0000313" key="3">
    <source>
        <dbReference type="EMBL" id="AKB54066.1"/>
    </source>
</evidence>
<dbReference type="RefSeq" id="WP_048119033.1">
    <property type="nucleotide sequence ID" value="NZ_CP009528.1"/>
</dbReference>
<reference evidence="3 4" key="1">
    <citation type="submission" date="2014-07" db="EMBL/GenBank/DDBJ databases">
        <title>Methanogenic archaea and the global carbon cycle.</title>
        <authorList>
            <person name="Henriksen J.R."/>
            <person name="Luke J."/>
            <person name="Reinhart S."/>
            <person name="Benedict M.N."/>
            <person name="Youngblut N.D."/>
            <person name="Metcalf M.E."/>
            <person name="Whitaker R.J."/>
            <person name="Metcalf W.W."/>
        </authorList>
    </citation>
    <scope>NUCLEOTIDE SEQUENCE [LARGE SCALE GENOMIC DNA]</scope>
    <source>
        <strain evidence="3 4">MS</strain>
    </source>
</reference>
<sequence length="314" mass="34422">MDTGKKILIIGLLGIGLLLLYFFSGNGGWQGDGIPPYTIAEGVVRGEVYVDGGHGYTGENPYIQYFKLPSGDIKFARLYVPVWNYKSGNSIRVTVNGNNLAVKQEPDYSSAWGVGLYCLQINNSLHDGINEVSISPEIPGGGPYGTTLVAVCENRSLPPVKFWINEGNYALAYTTNKDDVTSTFEGTSPGKNASLYTMIVAGTEGERDELYFDSTNIGSDVGRSAQGKYFDLFSTSVSLKSTESSLRFERGDEGYLHPCVAVLVSESESNDEYLKIHEQKSAESQQVPLPVIIVCLLAFLAIAIRFRKRYVQEE</sequence>
<gene>
    <name evidence="3" type="ORF">MSBRM_1068</name>
</gene>
<dbReference type="InterPro" id="IPR021779">
    <property type="entry name" value="DUF3344"/>
</dbReference>
<feature type="domain" description="DUF3344" evidence="2">
    <location>
        <begin position="30"/>
        <end position="264"/>
    </location>
</feature>
<dbReference type="GeneID" id="24844291"/>
<dbReference type="AlphaFoldDB" id="A0A0E3LN32"/>
<dbReference type="Pfam" id="PF11824">
    <property type="entry name" value="DUF3344"/>
    <property type="match status" value="1"/>
</dbReference>
<dbReference type="HOGENOM" id="CLU_887426_0_0_2"/>